<keyword evidence="1" id="KW-0479">Metal-binding</keyword>
<dbReference type="InterPro" id="IPR034741">
    <property type="entry name" value="Terpene_cyclase-like_1_C"/>
</dbReference>
<name>A0AAV5KY88_9ROSI</name>
<proteinExistence type="predicted"/>
<feature type="domain" description="Terpene synthase metal-binding" evidence="2">
    <location>
        <begin position="1"/>
        <end position="205"/>
    </location>
</feature>
<dbReference type="PANTHER" id="PTHR31225:SF218">
    <property type="entry name" value="GERANIOL SYNTHASE, CHLOROPLASTIC-LIKE"/>
    <property type="match status" value="1"/>
</dbReference>
<dbReference type="SUPFAM" id="SSF48576">
    <property type="entry name" value="Terpenoid synthases"/>
    <property type="match status" value="1"/>
</dbReference>
<evidence type="ECO:0000259" key="2">
    <source>
        <dbReference type="Pfam" id="PF03936"/>
    </source>
</evidence>
<dbReference type="Gene3D" id="1.10.600.10">
    <property type="entry name" value="Farnesyl Diphosphate Synthase"/>
    <property type="match status" value="1"/>
</dbReference>
<evidence type="ECO:0000256" key="1">
    <source>
        <dbReference type="ARBA" id="ARBA00022723"/>
    </source>
</evidence>
<dbReference type="Proteomes" id="UP001054252">
    <property type="component" value="Unassembled WGS sequence"/>
</dbReference>
<evidence type="ECO:0000313" key="4">
    <source>
        <dbReference type="Proteomes" id="UP001054252"/>
    </source>
</evidence>
<dbReference type="GO" id="GO:0016114">
    <property type="term" value="P:terpenoid biosynthetic process"/>
    <property type="evidence" value="ECO:0007669"/>
    <property type="project" value="InterPro"/>
</dbReference>
<dbReference type="InterPro" id="IPR005630">
    <property type="entry name" value="Terpene_synthase_metal-bd"/>
</dbReference>
<protein>
    <recommendedName>
        <fullName evidence="2">Terpene synthase metal-binding domain-containing protein</fullName>
    </recommendedName>
</protein>
<dbReference type="GO" id="GO:0010333">
    <property type="term" value="F:terpene synthase activity"/>
    <property type="evidence" value="ECO:0007669"/>
    <property type="project" value="InterPro"/>
</dbReference>
<organism evidence="3 4">
    <name type="scientific">Rubroshorea leprosula</name>
    <dbReference type="NCBI Taxonomy" id="152421"/>
    <lineage>
        <taxon>Eukaryota</taxon>
        <taxon>Viridiplantae</taxon>
        <taxon>Streptophyta</taxon>
        <taxon>Embryophyta</taxon>
        <taxon>Tracheophyta</taxon>
        <taxon>Spermatophyta</taxon>
        <taxon>Magnoliopsida</taxon>
        <taxon>eudicotyledons</taxon>
        <taxon>Gunneridae</taxon>
        <taxon>Pentapetalae</taxon>
        <taxon>rosids</taxon>
        <taxon>malvids</taxon>
        <taxon>Malvales</taxon>
        <taxon>Dipterocarpaceae</taxon>
        <taxon>Rubroshorea</taxon>
    </lineage>
</organism>
<evidence type="ECO:0000313" key="3">
    <source>
        <dbReference type="EMBL" id="GKV29318.1"/>
    </source>
</evidence>
<dbReference type="GO" id="GO:0000287">
    <property type="term" value="F:magnesium ion binding"/>
    <property type="evidence" value="ECO:0007669"/>
    <property type="project" value="InterPro"/>
</dbReference>
<keyword evidence="4" id="KW-1185">Reference proteome</keyword>
<dbReference type="EMBL" id="BPVZ01000082">
    <property type="protein sequence ID" value="GKV29318.1"/>
    <property type="molecule type" value="Genomic_DNA"/>
</dbReference>
<dbReference type="AlphaFoldDB" id="A0AAV5KY88"/>
<dbReference type="Pfam" id="PF03936">
    <property type="entry name" value="Terpene_synth_C"/>
    <property type="match status" value="1"/>
</dbReference>
<sequence>MAKLTVVATVLDDIYDVYGHLDELEKLTDAISCWDLKVVEDLPEYMRPCYIAIHEHVKEMVEDASERLGMDILPYIKQNWAIYTRGYMEESRWIYSGYIPTFDEYLENGVRTIGAPLATTYAFFGTLDRDTISKDSLEWIQSSDSEFLYLAALIGRLYDDLQTSEDEMERGEVVNAIKCYMVQKRVSEEEARDHLKGLISDAWKKLNGLIASKSLPDCLSDIALNTARCWQHMYKKGDWFSVQSEAHRDTIISSFLEPIPMEQN</sequence>
<accession>A0AAV5KY88</accession>
<dbReference type="SFLD" id="SFLDG01019">
    <property type="entry name" value="Terpene_Cyclase_Like_1_C_Termi"/>
    <property type="match status" value="1"/>
</dbReference>
<dbReference type="InterPro" id="IPR008949">
    <property type="entry name" value="Isoprenoid_synthase_dom_sf"/>
</dbReference>
<dbReference type="InterPro" id="IPR050148">
    <property type="entry name" value="Terpene_synthase-like"/>
</dbReference>
<gene>
    <name evidence="3" type="ORF">SLEP1_g38255</name>
</gene>
<dbReference type="PANTHER" id="PTHR31225">
    <property type="entry name" value="OS04G0344100 PROTEIN-RELATED"/>
    <property type="match status" value="1"/>
</dbReference>
<reference evidence="3 4" key="1">
    <citation type="journal article" date="2021" name="Commun. Biol.">
        <title>The genome of Shorea leprosula (Dipterocarpaceae) highlights the ecological relevance of drought in aseasonal tropical rainforests.</title>
        <authorList>
            <person name="Ng K.K.S."/>
            <person name="Kobayashi M.J."/>
            <person name="Fawcett J.A."/>
            <person name="Hatakeyama M."/>
            <person name="Paape T."/>
            <person name="Ng C.H."/>
            <person name="Ang C.C."/>
            <person name="Tnah L.H."/>
            <person name="Lee C.T."/>
            <person name="Nishiyama T."/>
            <person name="Sese J."/>
            <person name="O'Brien M.J."/>
            <person name="Copetti D."/>
            <person name="Mohd Noor M.I."/>
            <person name="Ong R.C."/>
            <person name="Putra M."/>
            <person name="Sireger I.Z."/>
            <person name="Indrioko S."/>
            <person name="Kosugi Y."/>
            <person name="Izuno A."/>
            <person name="Isagi Y."/>
            <person name="Lee S.L."/>
            <person name="Shimizu K.K."/>
        </authorList>
    </citation>
    <scope>NUCLEOTIDE SEQUENCE [LARGE SCALE GENOMIC DNA]</scope>
    <source>
        <strain evidence="3">214</strain>
    </source>
</reference>
<dbReference type="SFLD" id="SFLDS00005">
    <property type="entry name" value="Isoprenoid_Synthase_Type_I"/>
    <property type="match status" value="1"/>
</dbReference>
<comment type="caution">
    <text evidence="3">The sequence shown here is derived from an EMBL/GenBank/DDBJ whole genome shotgun (WGS) entry which is preliminary data.</text>
</comment>